<dbReference type="Proteomes" id="UP001519310">
    <property type="component" value="Unassembled WGS sequence"/>
</dbReference>
<protein>
    <submittedName>
        <fullName evidence="1">Uncharacterized protein</fullName>
    </submittedName>
</protein>
<gene>
    <name evidence="1" type="ORF">J2Z77_000975</name>
</gene>
<sequence length="36" mass="3950">MFAEGNLRRALEAAGWCLAEYEDAAGHFLARAVPRS</sequence>
<name>A0ABS4KYS2_STRAV</name>
<evidence type="ECO:0000313" key="1">
    <source>
        <dbReference type="EMBL" id="MBP2035191.1"/>
    </source>
</evidence>
<organism evidence="1 2">
    <name type="scientific">Streptomyces avidinii</name>
    <dbReference type="NCBI Taxonomy" id="1895"/>
    <lineage>
        <taxon>Bacteria</taxon>
        <taxon>Bacillati</taxon>
        <taxon>Actinomycetota</taxon>
        <taxon>Actinomycetes</taxon>
        <taxon>Kitasatosporales</taxon>
        <taxon>Streptomycetaceae</taxon>
        <taxon>Streptomyces</taxon>
    </lineage>
</organism>
<comment type="caution">
    <text evidence="1">The sequence shown here is derived from an EMBL/GenBank/DDBJ whole genome shotgun (WGS) entry which is preliminary data.</text>
</comment>
<evidence type="ECO:0000313" key="2">
    <source>
        <dbReference type="Proteomes" id="UP001519310"/>
    </source>
</evidence>
<accession>A0ABS4KYS2</accession>
<reference evidence="1 2" key="1">
    <citation type="submission" date="2021-03" db="EMBL/GenBank/DDBJ databases">
        <title>Genomic Encyclopedia of Type Strains, Phase IV (KMG-IV): sequencing the most valuable type-strain genomes for metagenomic binning, comparative biology and taxonomic classification.</title>
        <authorList>
            <person name="Goeker M."/>
        </authorList>
    </citation>
    <scope>NUCLEOTIDE SEQUENCE [LARGE SCALE GENOMIC DNA]</scope>
    <source>
        <strain evidence="1 2">DSM 40526</strain>
    </source>
</reference>
<proteinExistence type="predicted"/>
<dbReference type="EMBL" id="JAGGLQ010000001">
    <property type="protein sequence ID" value="MBP2035191.1"/>
    <property type="molecule type" value="Genomic_DNA"/>
</dbReference>
<keyword evidence="2" id="KW-1185">Reference proteome</keyword>